<evidence type="ECO:0000313" key="3">
    <source>
        <dbReference type="Proteomes" id="UP000515150"/>
    </source>
</evidence>
<sequence>MSNLRSQEGGTEGNPGFPLSKAVEDVSHHSYAQTEALKERQKTLSALQAVLSDVERKGEAAEQELRSKEREILLLEGDMEHLMKQREVLRDRCALTIKENMELQSQISEEEEHACVALAGFTAYRNKMEGHRAAVLRAAHLSDVHKNLEEKRALVSRLKQEREKLKQDLENPYGSTVQMAKKEIDTLKENITGTRKLIAERRESLRKEFETHTQIKKDIEIQNKRYEAIVKRLHCQLTRAQAVHRQMSEDIFHMEGHLAELKKQREASQDCSQ</sequence>
<organism evidence="3 4">
    <name type="scientific">Betta splendens</name>
    <name type="common">Siamese fighting fish</name>
    <dbReference type="NCBI Taxonomy" id="158456"/>
    <lineage>
        <taxon>Eukaryota</taxon>
        <taxon>Metazoa</taxon>
        <taxon>Chordata</taxon>
        <taxon>Craniata</taxon>
        <taxon>Vertebrata</taxon>
        <taxon>Euteleostomi</taxon>
        <taxon>Actinopterygii</taxon>
        <taxon>Neopterygii</taxon>
        <taxon>Teleostei</taxon>
        <taxon>Neoteleostei</taxon>
        <taxon>Acanthomorphata</taxon>
        <taxon>Anabantaria</taxon>
        <taxon>Anabantiformes</taxon>
        <taxon>Anabantoidei</taxon>
        <taxon>Osphronemidae</taxon>
        <taxon>Betta</taxon>
    </lineage>
</organism>
<reference evidence="4" key="1">
    <citation type="submission" date="2025-08" db="UniProtKB">
        <authorList>
            <consortium name="RefSeq"/>
        </authorList>
    </citation>
    <scope>IDENTIFICATION</scope>
</reference>
<feature type="region of interest" description="Disordered" evidence="2">
    <location>
        <begin position="1"/>
        <end position="21"/>
    </location>
</feature>
<evidence type="ECO:0000313" key="4">
    <source>
        <dbReference type="RefSeq" id="XP_028995696.1"/>
    </source>
</evidence>
<dbReference type="KEGG" id="bspl:114848935"/>
<gene>
    <name evidence="4" type="primary">LOC114848935</name>
</gene>
<protein>
    <submittedName>
        <fullName evidence="4">Coiled-coil domain-containing protein 122</fullName>
    </submittedName>
</protein>
<dbReference type="AlphaFoldDB" id="A0A6P7LLN4"/>
<keyword evidence="3" id="KW-1185">Reference proteome</keyword>
<accession>A0A6P7LLN4</accession>
<evidence type="ECO:0000256" key="2">
    <source>
        <dbReference type="SAM" id="MobiDB-lite"/>
    </source>
</evidence>
<evidence type="ECO:0000256" key="1">
    <source>
        <dbReference type="SAM" id="Coils"/>
    </source>
</evidence>
<name>A0A6P7LLN4_BETSP</name>
<dbReference type="OrthoDB" id="9881749at2759"/>
<feature type="coiled-coil region" evidence="1">
    <location>
        <begin position="141"/>
        <end position="197"/>
    </location>
</feature>
<dbReference type="InParanoid" id="A0A6P7LLN4"/>
<dbReference type="RefSeq" id="XP_028995696.1">
    <property type="nucleotide sequence ID" value="XM_029139863.3"/>
</dbReference>
<dbReference type="GeneID" id="114848935"/>
<keyword evidence="1" id="KW-0175">Coiled coil</keyword>
<dbReference type="Proteomes" id="UP000515150">
    <property type="component" value="Chromosome 2"/>
</dbReference>
<feature type="coiled-coil region" evidence="1">
    <location>
        <begin position="37"/>
        <end position="85"/>
    </location>
</feature>
<proteinExistence type="predicted"/>